<dbReference type="Gene3D" id="3.40.366.10">
    <property type="entry name" value="Malonyl-Coenzyme A Acyl Carrier Protein, domain 2"/>
    <property type="match status" value="1"/>
</dbReference>
<dbReference type="SUPFAM" id="SSF55048">
    <property type="entry name" value="Probable ACP-binding domain of malonyl-CoA ACP transacylase"/>
    <property type="match status" value="1"/>
</dbReference>
<dbReference type="PANTHER" id="PTHR42681:SF1">
    <property type="entry name" value="MALONYL-COA-ACYL CARRIER PROTEIN TRANSACYLASE, MITOCHONDRIAL"/>
    <property type="match status" value="1"/>
</dbReference>
<evidence type="ECO:0000259" key="5">
    <source>
        <dbReference type="SMART" id="SM00827"/>
    </source>
</evidence>
<dbReference type="NCBIfam" id="TIGR00128">
    <property type="entry name" value="fabD"/>
    <property type="match status" value="1"/>
</dbReference>
<dbReference type="Pfam" id="PF00698">
    <property type="entry name" value="Acyl_transf_1"/>
    <property type="match status" value="1"/>
</dbReference>
<feature type="domain" description="Malonyl-CoA:ACP transacylase (MAT)" evidence="5">
    <location>
        <begin position="22"/>
        <end position="329"/>
    </location>
</feature>
<dbReference type="PANTHER" id="PTHR42681">
    <property type="entry name" value="MALONYL-COA-ACYL CARRIER PROTEIN TRANSACYLASE, MITOCHONDRIAL"/>
    <property type="match status" value="1"/>
</dbReference>
<dbReference type="Proteomes" id="UP000316639">
    <property type="component" value="Unassembled WGS sequence"/>
</dbReference>
<accession>A0A563EX66</accession>
<dbReference type="InterPro" id="IPR016036">
    <property type="entry name" value="Malonyl_transacylase_ACP-bd"/>
</dbReference>
<gene>
    <name evidence="6" type="primary">fabD</name>
    <name evidence="6" type="ORF">FKR81_11890</name>
</gene>
<dbReference type="GO" id="GO:0005829">
    <property type="term" value="C:cytosol"/>
    <property type="evidence" value="ECO:0007669"/>
    <property type="project" value="TreeGrafter"/>
</dbReference>
<dbReference type="InterPro" id="IPR050858">
    <property type="entry name" value="Mal-CoA-ACP_Trans/PKS_FabD"/>
</dbReference>
<name>A0A563EX66_9PSEU</name>
<dbReference type="AlphaFoldDB" id="A0A563EX66"/>
<evidence type="ECO:0000256" key="4">
    <source>
        <dbReference type="ARBA" id="ARBA00048462"/>
    </source>
</evidence>
<dbReference type="Gene3D" id="3.40.50.1820">
    <property type="entry name" value="alpha/beta hydrolase"/>
    <property type="match status" value="1"/>
</dbReference>
<organism evidence="6 7">
    <name type="scientific">Lentzea tibetensis</name>
    <dbReference type="NCBI Taxonomy" id="2591470"/>
    <lineage>
        <taxon>Bacteria</taxon>
        <taxon>Bacillati</taxon>
        <taxon>Actinomycetota</taxon>
        <taxon>Actinomycetes</taxon>
        <taxon>Pseudonocardiales</taxon>
        <taxon>Pseudonocardiaceae</taxon>
        <taxon>Lentzea</taxon>
    </lineage>
</organism>
<evidence type="ECO:0000256" key="3">
    <source>
        <dbReference type="ARBA" id="ARBA00023315"/>
    </source>
</evidence>
<dbReference type="InterPro" id="IPR016035">
    <property type="entry name" value="Acyl_Trfase/lysoPLipase"/>
</dbReference>
<dbReference type="InterPro" id="IPR001227">
    <property type="entry name" value="Ac_transferase_dom_sf"/>
</dbReference>
<dbReference type="Pfam" id="PF00975">
    <property type="entry name" value="Thioesterase"/>
    <property type="match status" value="1"/>
</dbReference>
<evidence type="ECO:0000313" key="7">
    <source>
        <dbReference type="Proteomes" id="UP000316639"/>
    </source>
</evidence>
<protein>
    <recommendedName>
        <fullName evidence="1">[acyl-carrier-protein] S-malonyltransferase</fullName>
        <ecNumber evidence="1">2.3.1.39</ecNumber>
    </recommendedName>
</protein>
<dbReference type="RefSeq" id="WP_146351054.1">
    <property type="nucleotide sequence ID" value="NZ_VOBR01000006.1"/>
</dbReference>
<comment type="caution">
    <text evidence="6">The sequence shown here is derived from an EMBL/GenBank/DDBJ whole genome shotgun (WGS) entry which is preliminary data.</text>
</comment>
<dbReference type="SUPFAM" id="SSF52151">
    <property type="entry name" value="FabD/lysophospholipase-like"/>
    <property type="match status" value="1"/>
</dbReference>
<dbReference type="OrthoDB" id="3543921at2"/>
<dbReference type="EC" id="2.3.1.39" evidence="1"/>
<evidence type="ECO:0000256" key="2">
    <source>
        <dbReference type="ARBA" id="ARBA00022679"/>
    </source>
</evidence>
<dbReference type="InterPro" id="IPR004410">
    <property type="entry name" value="Malonyl_CoA-ACP_transAc_FabD"/>
</dbReference>
<dbReference type="InterPro" id="IPR001031">
    <property type="entry name" value="Thioesterase"/>
</dbReference>
<dbReference type="Gene3D" id="3.30.70.250">
    <property type="entry name" value="Malonyl-CoA ACP transacylase, ACP-binding"/>
    <property type="match status" value="1"/>
</dbReference>
<keyword evidence="3 6" id="KW-0012">Acyltransferase</keyword>
<keyword evidence="2 6" id="KW-0808">Transferase</keyword>
<dbReference type="SUPFAM" id="SSF53474">
    <property type="entry name" value="alpha/beta-Hydrolases"/>
    <property type="match status" value="1"/>
</dbReference>
<sequence length="531" mass="58466">MTTGLRQAWDAATSTGGVPVALFPGQGTQVRGMGEGLFDRFPEQVALANDVLGYNIVRLCLEDPDCRLDDTRYTQPALYVVNALSYWHGLDRGEPEADILLGHSLGEYNALLAAEAFDFETGLKLVAQRAELMAAQRGGAMLAVLGMSGEQLAALLVEEDLTTLDIANRNTPEQNVLSGPAEDIGRARETLAHRHVRTAPLRVSTAFHSRYMRAAQDEFAAFLHGFQFAPLTRTVIANATARPYRDGEVARTLSEQIAGPVRWTESVRAVLRLLPAESVHEVGGQGVLTRMVRQIDDVPAAPPEKPRRVFTVAYAGGDENAYRALAPHHGDVEPVPLERPGRGRRVSEPLLTDVDAVVADLMAQLRNQVGEPYVIYGHSLGARLAFLLCRRLRAEGLPLPLRLVVSGECGPSVPSRERDTWRLTGDAFWAHLDRLGGVPAELRHYEDLMAHYERLLRADFTLLGRYAHEQEPPLNVPITVVTGDREPFTGAEIAAWQRETTEPLVRHRLAGDHFFIRDHWPQLAGLIEGGA</sequence>
<dbReference type="InterPro" id="IPR029058">
    <property type="entry name" value="AB_hydrolase_fold"/>
</dbReference>
<keyword evidence="7" id="KW-1185">Reference proteome</keyword>
<comment type="catalytic activity">
    <reaction evidence="4">
        <text>holo-[ACP] + malonyl-CoA = malonyl-[ACP] + CoA</text>
        <dbReference type="Rhea" id="RHEA:41792"/>
        <dbReference type="Rhea" id="RHEA-COMP:9623"/>
        <dbReference type="Rhea" id="RHEA-COMP:9685"/>
        <dbReference type="ChEBI" id="CHEBI:57287"/>
        <dbReference type="ChEBI" id="CHEBI:57384"/>
        <dbReference type="ChEBI" id="CHEBI:64479"/>
        <dbReference type="ChEBI" id="CHEBI:78449"/>
        <dbReference type="EC" id="2.3.1.39"/>
    </reaction>
</comment>
<dbReference type="SMART" id="SM00827">
    <property type="entry name" value="PKS_AT"/>
    <property type="match status" value="1"/>
</dbReference>
<dbReference type="EMBL" id="VOBR01000006">
    <property type="protein sequence ID" value="TWP52259.1"/>
    <property type="molecule type" value="Genomic_DNA"/>
</dbReference>
<reference evidence="6 7" key="1">
    <citation type="submission" date="2019-07" db="EMBL/GenBank/DDBJ databases">
        <title>Lentzea xizangensis sp. nov., isolated from Qinghai-Tibetan Plateau Soils.</title>
        <authorList>
            <person name="Huang J."/>
        </authorList>
    </citation>
    <scope>NUCLEOTIDE SEQUENCE [LARGE SCALE GENOMIC DNA]</scope>
    <source>
        <strain evidence="6 7">FXJ1.1311</strain>
    </source>
</reference>
<evidence type="ECO:0000313" key="6">
    <source>
        <dbReference type="EMBL" id="TWP52259.1"/>
    </source>
</evidence>
<dbReference type="GO" id="GO:0004314">
    <property type="term" value="F:[acyl-carrier-protein] S-malonyltransferase activity"/>
    <property type="evidence" value="ECO:0007669"/>
    <property type="project" value="UniProtKB-EC"/>
</dbReference>
<proteinExistence type="predicted"/>
<evidence type="ECO:0000256" key="1">
    <source>
        <dbReference type="ARBA" id="ARBA00013258"/>
    </source>
</evidence>
<dbReference type="GO" id="GO:0006633">
    <property type="term" value="P:fatty acid biosynthetic process"/>
    <property type="evidence" value="ECO:0007669"/>
    <property type="project" value="TreeGrafter"/>
</dbReference>
<dbReference type="InterPro" id="IPR014043">
    <property type="entry name" value="Acyl_transferase_dom"/>
</dbReference>